<comment type="catalytic activity">
    <reaction evidence="6">
        <text>2 a quinone + NADH + H(+) = 2 a 1,4-benzosemiquinone + NAD(+)</text>
        <dbReference type="Rhea" id="RHEA:65952"/>
        <dbReference type="ChEBI" id="CHEBI:15378"/>
        <dbReference type="ChEBI" id="CHEBI:57540"/>
        <dbReference type="ChEBI" id="CHEBI:57945"/>
        <dbReference type="ChEBI" id="CHEBI:132124"/>
        <dbReference type="ChEBI" id="CHEBI:134225"/>
    </reaction>
</comment>
<evidence type="ECO:0000256" key="2">
    <source>
        <dbReference type="ARBA" id="ARBA00022643"/>
    </source>
</evidence>
<name>A0A1Z1FA85_9SPHN</name>
<comment type="cofactor">
    <cofactor evidence="6">
        <name>FMN</name>
        <dbReference type="ChEBI" id="CHEBI:58210"/>
    </cofactor>
    <text evidence="6">Binds 1 FMN per subunit.</text>
</comment>
<dbReference type="HAMAP" id="MF_01216">
    <property type="entry name" value="Azoreductase_type1"/>
    <property type="match status" value="1"/>
</dbReference>
<dbReference type="EMBL" id="CP019602">
    <property type="protein sequence ID" value="ARU15646.1"/>
    <property type="molecule type" value="Genomic_DNA"/>
</dbReference>
<evidence type="ECO:0000256" key="1">
    <source>
        <dbReference type="ARBA" id="ARBA00022630"/>
    </source>
</evidence>
<dbReference type="OrthoDB" id="9787136at2"/>
<protein>
    <recommendedName>
        <fullName evidence="6">FMN dependent NADH:quinone oxidoreductase</fullName>
        <ecNumber evidence="6">1.6.5.-</ecNumber>
    </recommendedName>
    <alternativeName>
        <fullName evidence="6">Azo-dye reductase</fullName>
    </alternativeName>
    <alternativeName>
        <fullName evidence="6">FMN-dependent NADH-azo compound oxidoreductase</fullName>
    </alternativeName>
    <alternativeName>
        <fullName evidence="6">FMN-dependent NADH-azoreductase</fullName>
        <ecNumber evidence="6">1.7.1.17</ecNumber>
    </alternativeName>
</protein>
<dbReference type="GO" id="GO:0009055">
    <property type="term" value="F:electron transfer activity"/>
    <property type="evidence" value="ECO:0007669"/>
    <property type="project" value="UniProtKB-UniRule"/>
</dbReference>
<sequence length="197" mass="21184">MKILRIDSSTTGASSVTREMTGLIMEKLKADNPDAEVVTRDLGVEPLAHLNPITTGAIRMGEDDWTDDMKAAAPPEKAILDEFLSADVVVIGAPMYNFTIPSALKSWIDRLGVPRVTFRYSEDGPEGLVDGHRIIVASGRGGSYGDDSPADYQEGLLKTFFNFIGVTDITIIRAEGVGMPGGREKAMAAAKEQIAKL</sequence>
<dbReference type="GO" id="GO:0010181">
    <property type="term" value="F:FMN binding"/>
    <property type="evidence" value="ECO:0007669"/>
    <property type="project" value="UniProtKB-UniRule"/>
</dbReference>
<gene>
    <name evidence="6" type="primary">azoR</name>
    <name evidence="8" type="ORF">A9D14_04930</name>
</gene>
<dbReference type="EC" id="1.6.5.-" evidence="6"/>
<dbReference type="InterPro" id="IPR050104">
    <property type="entry name" value="FMN-dep_NADH:Q_OxRdtase_AzoR1"/>
</dbReference>
<dbReference type="InterPro" id="IPR029039">
    <property type="entry name" value="Flavoprotein-like_sf"/>
</dbReference>
<keyword evidence="2 6" id="KW-0288">FMN</keyword>
<keyword evidence="3 6" id="KW-0560">Oxidoreductase</keyword>
<dbReference type="InterPro" id="IPR003680">
    <property type="entry name" value="Flavodoxin_fold"/>
</dbReference>
<dbReference type="STRING" id="450378.GCA_001661675_00984"/>
<dbReference type="PANTHER" id="PTHR43741">
    <property type="entry name" value="FMN-DEPENDENT NADH-AZOREDUCTASE 1"/>
    <property type="match status" value="1"/>
</dbReference>
<feature type="binding site" evidence="6">
    <location>
        <begin position="95"/>
        <end position="98"/>
    </location>
    <ligand>
        <name>FMN</name>
        <dbReference type="ChEBI" id="CHEBI:58210"/>
    </ligand>
</feature>
<proteinExistence type="inferred from homology"/>
<dbReference type="RefSeq" id="WP_066843476.1">
    <property type="nucleotide sequence ID" value="NZ_CP019602.1"/>
</dbReference>
<comment type="similarity">
    <text evidence="6">Belongs to the azoreductase type 1 family.</text>
</comment>
<keyword evidence="4 6" id="KW-0520">NAD</keyword>
<dbReference type="EC" id="1.7.1.17" evidence="6"/>
<dbReference type="GO" id="GO:0016655">
    <property type="term" value="F:oxidoreductase activity, acting on NAD(P)H, quinone or similar compound as acceptor"/>
    <property type="evidence" value="ECO:0007669"/>
    <property type="project" value="InterPro"/>
</dbReference>
<dbReference type="SUPFAM" id="SSF52218">
    <property type="entry name" value="Flavoproteins"/>
    <property type="match status" value="1"/>
</dbReference>
<feature type="binding site" evidence="6">
    <location>
        <position position="9"/>
    </location>
    <ligand>
        <name>FMN</name>
        <dbReference type="ChEBI" id="CHEBI:58210"/>
    </ligand>
</feature>
<comment type="subunit">
    <text evidence="6">Homodimer.</text>
</comment>
<reference evidence="8 9" key="1">
    <citation type="submission" date="2017-01" db="EMBL/GenBank/DDBJ databases">
        <title>Complete genome sequence of esterase-producing bacterium Croceicoccus marinus E4A9.</title>
        <authorList>
            <person name="Wu Y.-H."/>
            <person name="Cheng H."/>
            <person name="Xu L."/>
            <person name="Huo Y.-Y."/>
            <person name="Wang C.-S."/>
            <person name="Xu X.-W."/>
        </authorList>
    </citation>
    <scope>NUCLEOTIDE SEQUENCE [LARGE SCALE GENOMIC DNA]</scope>
    <source>
        <strain evidence="8 9">E4A9</strain>
    </source>
</reference>
<comment type="catalytic activity">
    <reaction evidence="5">
        <text>N,N-dimethyl-1,4-phenylenediamine + anthranilate + 2 NAD(+) = 2-(4-dimethylaminophenyl)diazenylbenzoate + 2 NADH + 2 H(+)</text>
        <dbReference type="Rhea" id="RHEA:55872"/>
        <dbReference type="ChEBI" id="CHEBI:15378"/>
        <dbReference type="ChEBI" id="CHEBI:15783"/>
        <dbReference type="ChEBI" id="CHEBI:16567"/>
        <dbReference type="ChEBI" id="CHEBI:57540"/>
        <dbReference type="ChEBI" id="CHEBI:57945"/>
        <dbReference type="ChEBI" id="CHEBI:71579"/>
        <dbReference type="EC" id="1.7.1.17"/>
    </reaction>
    <physiologicalReaction direction="right-to-left" evidence="5">
        <dbReference type="Rhea" id="RHEA:55874"/>
    </physiologicalReaction>
</comment>
<dbReference type="InterPro" id="IPR023048">
    <property type="entry name" value="NADH:quinone_OxRdtase_FMN_depd"/>
</dbReference>
<organism evidence="8 9">
    <name type="scientific">Croceicoccus marinus</name>
    <dbReference type="NCBI Taxonomy" id="450378"/>
    <lineage>
        <taxon>Bacteria</taxon>
        <taxon>Pseudomonadati</taxon>
        <taxon>Pseudomonadota</taxon>
        <taxon>Alphaproteobacteria</taxon>
        <taxon>Sphingomonadales</taxon>
        <taxon>Erythrobacteraceae</taxon>
        <taxon>Croceicoccus</taxon>
    </lineage>
</organism>
<dbReference type="AlphaFoldDB" id="A0A1Z1FA85"/>
<evidence type="ECO:0000259" key="7">
    <source>
        <dbReference type="Pfam" id="PF02525"/>
    </source>
</evidence>
<evidence type="ECO:0000256" key="6">
    <source>
        <dbReference type="HAMAP-Rule" id="MF_01216"/>
    </source>
</evidence>
<feature type="domain" description="Flavodoxin-like fold" evidence="7">
    <location>
        <begin position="1"/>
        <end position="196"/>
    </location>
</feature>
<evidence type="ECO:0000313" key="8">
    <source>
        <dbReference type="EMBL" id="ARU15646.1"/>
    </source>
</evidence>
<accession>A0A1Z1FA85</accession>
<dbReference type="Proteomes" id="UP000195807">
    <property type="component" value="Chromosome"/>
</dbReference>
<dbReference type="GO" id="GO:0016652">
    <property type="term" value="F:oxidoreductase activity, acting on NAD(P)H as acceptor"/>
    <property type="evidence" value="ECO:0007669"/>
    <property type="project" value="UniProtKB-UniRule"/>
</dbReference>
<dbReference type="Gene3D" id="3.40.50.360">
    <property type="match status" value="1"/>
</dbReference>
<dbReference type="KEGG" id="cman:A9D14_04930"/>
<comment type="caution">
    <text evidence="6">Lacks conserved residue(s) required for the propagation of feature annotation.</text>
</comment>
<keyword evidence="9" id="KW-1185">Reference proteome</keyword>
<dbReference type="PANTHER" id="PTHR43741:SF4">
    <property type="entry name" value="FMN-DEPENDENT NADH:QUINONE OXIDOREDUCTASE"/>
    <property type="match status" value="1"/>
</dbReference>
<keyword evidence="1 6" id="KW-0285">Flavoprotein</keyword>
<evidence type="ECO:0000256" key="3">
    <source>
        <dbReference type="ARBA" id="ARBA00023002"/>
    </source>
</evidence>
<evidence type="ECO:0000313" key="9">
    <source>
        <dbReference type="Proteomes" id="UP000195807"/>
    </source>
</evidence>
<evidence type="ECO:0000256" key="4">
    <source>
        <dbReference type="ARBA" id="ARBA00023027"/>
    </source>
</evidence>
<dbReference type="Pfam" id="PF02525">
    <property type="entry name" value="Flavodoxin_2"/>
    <property type="match status" value="1"/>
</dbReference>
<comment type="function">
    <text evidence="6">Also exhibits azoreductase activity. Catalyzes the reductive cleavage of the azo bond in aromatic azo compounds to the corresponding amines.</text>
</comment>
<evidence type="ECO:0000256" key="5">
    <source>
        <dbReference type="ARBA" id="ARBA00048542"/>
    </source>
</evidence>
<comment type="function">
    <text evidence="6">Quinone reductase that provides resistance to thiol-specific stress caused by electrophilic quinones.</text>
</comment>